<protein>
    <submittedName>
        <fullName evidence="6">Putative 3-ketosteroid delta(1)-dehydrogenase</fullName>
        <ecNumber evidence="6">1.3.99.4</ecNumber>
    </submittedName>
</protein>
<gene>
    <name evidence="6" type="ORF">YM304_04750</name>
</gene>
<feature type="domain" description="FAD-dependent oxidoreductase 2 FAD-binding" evidence="5">
    <location>
        <begin position="16"/>
        <end position="530"/>
    </location>
</feature>
<dbReference type="PANTHER" id="PTHR43400:SF10">
    <property type="entry name" value="3-OXOSTEROID 1-DEHYDROGENASE"/>
    <property type="match status" value="1"/>
</dbReference>
<dbReference type="InterPro" id="IPR003953">
    <property type="entry name" value="FAD-dep_OxRdtase_2_FAD-bd"/>
</dbReference>
<keyword evidence="4 6" id="KW-0560">Oxidoreductase</keyword>
<dbReference type="SUPFAM" id="SSF51905">
    <property type="entry name" value="FAD/NAD(P)-binding domain"/>
    <property type="match status" value="1"/>
</dbReference>
<accession>A0A6C7E695</accession>
<dbReference type="Gene3D" id="3.50.50.60">
    <property type="entry name" value="FAD/NAD(P)-binding domain"/>
    <property type="match status" value="2"/>
</dbReference>
<dbReference type="OrthoDB" id="9813348at2"/>
<organism evidence="6 7">
    <name type="scientific">Ilumatobacter coccineus (strain NBRC 103263 / KCTC 29153 / YM16-304)</name>
    <dbReference type="NCBI Taxonomy" id="1313172"/>
    <lineage>
        <taxon>Bacteria</taxon>
        <taxon>Bacillati</taxon>
        <taxon>Actinomycetota</taxon>
        <taxon>Acidimicrobiia</taxon>
        <taxon>Acidimicrobiales</taxon>
        <taxon>Ilumatobacteraceae</taxon>
        <taxon>Ilumatobacter</taxon>
    </lineage>
</organism>
<dbReference type="PANTHER" id="PTHR43400">
    <property type="entry name" value="FUMARATE REDUCTASE"/>
    <property type="match status" value="1"/>
</dbReference>
<dbReference type="InterPro" id="IPR027477">
    <property type="entry name" value="Succ_DH/fumarate_Rdtase_cat_sf"/>
</dbReference>
<keyword evidence="7" id="KW-1185">Reference proteome</keyword>
<dbReference type="GO" id="GO:0008202">
    <property type="term" value="P:steroid metabolic process"/>
    <property type="evidence" value="ECO:0007669"/>
    <property type="project" value="UniProtKB-ARBA"/>
</dbReference>
<dbReference type="InterPro" id="IPR050315">
    <property type="entry name" value="FAD-oxidoreductase_2"/>
</dbReference>
<evidence type="ECO:0000256" key="3">
    <source>
        <dbReference type="ARBA" id="ARBA00022827"/>
    </source>
</evidence>
<dbReference type="EC" id="1.3.99.4" evidence="6"/>
<dbReference type="GO" id="GO:0047571">
    <property type="term" value="F:3-oxosteroid 1-dehydrogenase activity"/>
    <property type="evidence" value="ECO:0007669"/>
    <property type="project" value="UniProtKB-EC"/>
</dbReference>
<evidence type="ECO:0000313" key="6">
    <source>
        <dbReference type="EMBL" id="BAN00789.1"/>
    </source>
</evidence>
<evidence type="ECO:0000256" key="1">
    <source>
        <dbReference type="ARBA" id="ARBA00001974"/>
    </source>
</evidence>
<dbReference type="Proteomes" id="UP000011863">
    <property type="component" value="Chromosome"/>
</dbReference>
<dbReference type="InterPro" id="IPR036188">
    <property type="entry name" value="FAD/NAD-bd_sf"/>
</dbReference>
<dbReference type="AlphaFoldDB" id="A0A6C7E695"/>
<proteinExistence type="predicted"/>
<name>A0A6C7E695_ILUCY</name>
<evidence type="ECO:0000313" key="7">
    <source>
        <dbReference type="Proteomes" id="UP000011863"/>
    </source>
</evidence>
<dbReference type="Pfam" id="PF00890">
    <property type="entry name" value="FAD_binding_2"/>
    <property type="match status" value="1"/>
</dbReference>
<evidence type="ECO:0000256" key="4">
    <source>
        <dbReference type="ARBA" id="ARBA00023002"/>
    </source>
</evidence>
<reference evidence="6 7" key="1">
    <citation type="journal article" date="2013" name="Int. J. Syst. Evol. Microbiol.">
        <title>Ilumatobacter nonamiense sp. nov. and Ilumatobacter coccineum sp. nov., isolated from seashore sand.</title>
        <authorList>
            <person name="Matsumoto A."/>
            <person name="Kasai H."/>
            <person name="Matsuo Y."/>
            <person name="Shizuri Y."/>
            <person name="Ichikawa N."/>
            <person name="Fujita N."/>
            <person name="Omura S."/>
            <person name="Takahashi Y."/>
        </authorList>
    </citation>
    <scope>NUCLEOTIDE SEQUENCE [LARGE SCALE GENOMIC DNA]</scope>
    <source>
        <strain evidence="7">NBRC 103263 / KCTC 29153 / YM16-304</strain>
    </source>
</reference>
<keyword evidence="2" id="KW-0285">Flavoprotein</keyword>
<evidence type="ECO:0000256" key="2">
    <source>
        <dbReference type="ARBA" id="ARBA00022630"/>
    </source>
</evidence>
<evidence type="ECO:0000259" key="5">
    <source>
        <dbReference type="Pfam" id="PF00890"/>
    </source>
</evidence>
<dbReference type="KEGG" id="aym:YM304_04750"/>
<keyword evidence="3" id="KW-0274">FAD</keyword>
<comment type="cofactor">
    <cofactor evidence="1">
        <name>FAD</name>
        <dbReference type="ChEBI" id="CHEBI:57692"/>
    </cofactor>
</comment>
<dbReference type="EMBL" id="AP012057">
    <property type="protein sequence ID" value="BAN00789.1"/>
    <property type="molecule type" value="Genomic_DNA"/>
</dbReference>
<dbReference type="SUPFAM" id="SSF56425">
    <property type="entry name" value="Succinate dehydrogenase/fumarate reductase flavoprotein, catalytic domain"/>
    <property type="match status" value="1"/>
</dbReference>
<dbReference type="RefSeq" id="WP_015440037.1">
    <property type="nucleotide sequence ID" value="NC_020520.1"/>
</dbReference>
<sequence length="554" mass="58934">MSSDVSRSQEQVGGYDVVVLGSGAAALAAAVAARGHGAERVGVFEKADVVGGTSAMSGGMIWIPCNHHMDAAGAPDARAEALRYLDSLSHDRIVPELAEAYVDTGPEMLRWFEDHTPVVFEIVESFPDYHPEHPGACREGGRSLECPLFAFGELGEWQHRVSQSRQMSAHLLMNETTLGRGAHTSIAPGVLDERKAADLRGCGQALIGRLLKACLDHGVELHTGHRAAGFDVIDGRVAGVRFDTADGDVTIEASGGVILATGGFEWNPAMVRDFIRGPMERPASIETNTGDGLTMSMRIGAALGNMQEAWWVPVIDVTNDDGDEIPWMINRERVQPRSIMVNAAGKRFANEAANYNAFGAAFHRLDAGSFTYENMPSWLLFDQPYLVKSGLARYRGEGPVPDWLHAADSLPELADDLGIDGAQLVETVERWNAQVADLDDPDFGRGRSINDTHWGDGTRTPAATLGPIDTGPFYAVQVRPGALGTKGGPRTTGDAQVLDVDGNVIEGLYAAGNVMASAMGMTYGGAGGTLGPGMVFGFAAGRHAARRVSSEVPA</sequence>